<dbReference type="NCBIfam" id="NF009488">
    <property type="entry name" value="PRK12850.1"/>
    <property type="match status" value="1"/>
</dbReference>
<evidence type="ECO:0000256" key="2">
    <source>
        <dbReference type="ARBA" id="ARBA00022741"/>
    </source>
</evidence>
<name>A0ABT2ZTJ5_9RHOB</name>
<dbReference type="EMBL" id="JAOWKZ010000005">
    <property type="protein sequence ID" value="MCV2874364.1"/>
    <property type="molecule type" value="Genomic_DNA"/>
</dbReference>
<dbReference type="InterPro" id="IPR002423">
    <property type="entry name" value="Cpn60/GroEL/TCP-1"/>
</dbReference>
<keyword evidence="10" id="KW-1185">Reference proteome</keyword>
<dbReference type="PANTHER" id="PTHR45633">
    <property type="entry name" value="60 KDA HEAT SHOCK PROTEIN, MITOCHONDRIAL"/>
    <property type="match status" value="1"/>
</dbReference>
<keyword evidence="5 6" id="KW-0413">Isomerase</keyword>
<evidence type="ECO:0000256" key="5">
    <source>
        <dbReference type="ARBA" id="ARBA00023235"/>
    </source>
</evidence>
<evidence type="ECO:0000256" key="4">
    <source>
        <dbReference type="ARBA" id="ARBA00023186"/>
    </source>
</evidence>
<dbReference type="NCBIfam" id="TIGR02348">
    <property type="entry name" value="GroEL"/>
    <property type="match status" value="1"/>
</dbReference>
<dbReference type="SUPFAM" id="SSF52029">
    <property type="entry name" value="GroEL apical domain-like"/>
    <property type="match status" value="1"/>
</dbReference>
<dbReference type="SUPFAM" id="SSF54849">
    <property type="entry name" value="GroEL-intermediate domain like"/>
    <property type="match status" value="1"/>
</dbReference>
<evidence type="ECO:0000256" key="6">
    <source>
        <dbReference type="HAMAP-Rule" id="MF_00600"/>
    </source>
</evidence>
<sequence>MAAKDVKFNTDARDRMLKGVNILADAVKVTLGPKGRNVVIDKSFGAPRITKDGVTVAKEIELSDKFENMGAQMVKEVASRTNDEAGDGTTTATVLAQAIVKEGMKSVAAGMNPMDLKRGIDLATAKVVEAIKAAARPVSDSAEVAQVGTISANGEAEIGRQIADAMQKVGNEGVITVEENKGLETDTEVVEGMQFDRGYLSPYFVTNPDKMIADLEDCMILLHEKKLSSLQPMVPLLESVIQSQKPLLIIAEDVEGEALATLVVNKLRGGLKIAAVKAPGFGDRRKAMLQDIAILTGGQVISEDLGMKLENVGIDMLGTAKKVSISKDNTTIVDGAGEKAEIEARVAQIRTQIEETTSDYDREKLQERVAKLAGGVAVIRVGGMTEVEVKERKDRVDDALNATRAAVQEGVIVGGGVALVQAAKSLDGLKGANSDQEAGIAIIRRALEAPLRQIAENAGVDGAVVAGKIRESKDKNFGFNAQTEEYGDMFKFGVIDPAKVTRTALEDASSIAGLLITTEAMVADKPEPKGAGGGMPDMGGMGGMGGMM</sequence>
<comment type="function">
    <text evidence="6 8">Together with its co-chaperonin GroES, plays an essential role in assisting protein folding. The GroEL-GroES system forms a nano-cage that allows encapsulation of the non-native substrate proteins and provides a physical environment optimized to promote and accelerate protein folding.</text>
</comment>
<keyword evidence="6" id="KW-0963">Cytoplasm</keyword>
<comment type="caution">
    <text evidence="9">The sequence shown here is derived from an EMBL/GenBank/DDBJ whole genome shotgun (WGS) entry which is preliminary data.</text>
</comment>
<dbReference type="Gene3D" id="3.30.260.10">
    <property type="entry name" value="TCP-1-like chaperonin intermediate domain"/>
    <property type="match status" value="1"/>
</dbReference>
<proteinExistence type="inferred from homology"/>
<dbReference type="InterPro" id="IPR027413">
    <property type="entry name" value="GROEL-like_equatorial_sf"/>
</dbReference>
<dbReference type="Proteomes" id="UP001652564">
    <property type="component" value="Unassembled WGS sequence"/>
</dbReference>
<dbReference type="Gene3D" id="3.50.7.10">
    <property type="entry name" value="GroEL"/>
    <property type="match status" value="1"/>
</dbReference>
<evidence type="ECO:0000256" key="8">
    <source>
        <dbReference type="RuleBase" id="RU000419"/>
    </source>
</evidence>
<evidence type="ECO:0000313" key="9">
    <source>
        <dbReference type="EMBL" id="MCV2874364.1"/>
    </source>
</evidence>
<dbReference type="CDD" id="cd03344">
    <property type="entry name" value="GroEL"/>
    <property type="match status" value="1"/>
</dbReference>
<feature type="binding site" evidence="6">
    <location>
        <position position="415"/>
    </location>
    <ligand>
        <name>ATP</name>
        <dbReference type="ChEBI" id="CHEBI:30616"/>
    </ligand>
</feature>
<dbReference type="PROSITE" id="PS00296">
    <property type="entry name" value="CHAPERONINS_CPN60"/>
    <property type="match status" value="1"/>
</dbReference>
<feature type="binding site" evidence="6">
    <location>
        <position position="51"/>
    </location>
    <ligand>
        <name>ATP</name>
        <dbReference type="ChEBI" id="CHEBI:30616"/>
    </ligand>
</feature>
<dbReference type="InterPro" id="IPR018370">
    <property type="entry name" value="Chaperonin_Cpn60_CS"/>
</dbReference>
<dbReference type="NCBIfam" id="NF009489">
    <property type="entry name" value="PRK12851.1"/>
    <property type="match status" value="1"/>
</dbReference>
<evidence type="ECO:0000256" key="1">
    <source>
        <dbReference type="ARBA" id="ARBA00006607"/>
    </source>
</evidence>
<comment type="caution">
    <text evidence="6">Lacks conserved residue(s) required for the propagation of feature annotation.</text>
</comment>
<evidence type="ECO:0000313" key="10">
    <source>
        <dbReference type="Proteomes" id="UP001652564"/>
    </source>
</evidence>
<dbReference type="NCBIfam" id="NF009487">
    <property type="entry name" value="PRK12849.1"/>
    <property type="match status" value="1"/>
</dbReference>
<comment type="subunit">
    <text evidence="6 8">Forms a cylinder of 14 subunits composed of two heptameric rings stacked back-to-back. Interacts with the co-chaperonin GroES.</text>
</comment>
<dbReference type="HAMAP" id="MF_00600">
    <property type="entry name" value="CH60"/>
    <property type="match status" value="1"/>
</dbReference>
<keyword evidence="2 6" id="KW-0547">Nucleotide-binding</keyword>
<comment type="similarity">
    <text evidence="1 6 7">Belongs to the chaperonin (HSP60) family.</text>
</comment>
<accession>A0ABT2ZTJ5</accession>
<organism evidence="9 10">
    <name type="scientific">Albidovulum litorale</name>
    <dbReference type="NCBI Taxonomy" id="2984134"/>
    <lineage>
        <taxon>Bacteria</taxon>
        <taxon>Pseudomonadati</taxon>
        <taxon>Pseudomonadota</taxon>
        <taxon>Alphaproteobacteria</taxon>
        <taxon>Rhodobacterales</taxon>
        <taxon>Paracoccaceae</taxon>
        <taxon>Albidovulum</taxon>
    </lineage>
</organism>
<keyword evidence="4 6" id="KW-0143">Chaperone</keyword>
<reference evidence="9 10" key="1">
    <citation type="submission" date="2022-10" db="EMBL/GenBank/DDBJ databases">
        <title>Defluviimonas sp. nov., isolated from ocean surface sediments.</title>
        <authorList>
            <person name="He W."/>
            <person name="Wang L."/>
            <person name="Zhang D.-F."/>
        </authorList>
    </citation>
    <scope>NUCLEOTIDE SEQUENCE [LARGE SCALE GENOMIC DNA]</scope>
    <source>
        <strain evidence="9 10">WL0050</strain>
    </source>
</reference>
<comment type="subcellular location">
    <subcellularLocation>
        <location evidence="6">Cytoplasm</location>
    </subcellularLocation>
</comment>
<dbReference type="Pfam" id="PF00118">
    <property type="entry name" value="Cpn60_TCP1"/>
    <property type="match status" value="1"/>
</dbReference>
<dbReference type="SUPFAM" id="SSF48592">
    <property type="entry name" value="GroEL equatorial domain-like"/>
    <property type="match status" value="1"/>
</dbReference>
<dbReference type="InterPro" id="IPR027410">
    <property type="entry name" value="TCP-1-like_intermed_sf"/>
</dbReference>
<dbReference type="Gene3D" id="1.10.560.10">
    <property type="entry name" value="GroEL-like equatorial domain"/>
    <property type="match status" value="1"/>
</dbReference>
<dbReference type="EC" id="5.6.1.7" evidence="6"/>
<feature type="binding site" evidence="6">
    <location>
        <begin position="30"/>
        <end position="33"/>
    </location>
    <ligand>
        <name>ATP</name>
        <dbReference type="ChEBI" id="CHEBI:30616"/>
    </ligand>
</feature>
<protein>
    <recommendedName>
        <fullName evidence="6">Chaperonin GroEL</fullName>
        <ecNumber evidence="6">5.6.1.7</ecNumber>
    </recommendedName>
    <alternativeName>
        <fullName evidence="6">60 kDa chaperonin</fullName>
    </alternativeName>
    <alternativeName>
        <fullName evidence="6">Chaperonin-60</fullName>
        <shortName evidence="6">Cpn60</shortName>
    </alternativeName>
</protein>
<gene>
    <name evidence="6 9" type="primary">groL</name>
    <name evidence="6" type="synonym">groEL</name>
    <name evidence="9" type="ORF">OEZ71_18865</name>
</gene>
<evidence type="ECO:0000256" key="7">
    <source>
        <dbReference type="RuleBase" id="RU000418"/>
    </source>
</evidence>
<dbReference type="RefSeq" id="WP_263741643.1">
    <property type="nucleotide sequence ID" value="NZ_JAOWKZ010000005.1"/>
</dbReference>
<dbReference type="InterPro" id="IPR027409">
    <property type="entry name" value="GroEL-like_apical_dom_sf"/>
</dbReference>
<dbReference type="InterPro" id="IPR001844">
    <property type="entry name" value="Cpn60/GroEL"/>
</dbReference>
<evidence type="ECO:0000256" key="3">
    <source>
        <dbReference type="ARBA" id="ARBA00022840"/>
    </source>
</evidence>
<feature type="binding site" evidence="6">
    <location>
        <begin position="87"/>
        <end position="91"/>
    </location>
    <ligand>
        <name>ATP</name>
        <dbReference type="ChEBI" id="CHEBI:30616"/>
    </ligand>
</feature>
<feature type="binding site" evidence="6">
    <location>
        <position position="496"/>
    </location>
    <ligand>
        <name>ATP</name>
        <dbReference type="ChEBI" id="CHEBI:30616"/>
    </ligand>
</feature>
<dbReference type="PRINTS" id="PR00298">
    <property type="entry name" value="CHAPERONIN60"/>
</dbReference>
<keyword evidence="3 6" id="KW-0067">ATP-binding</keyword>
<dbReference type="NCBIfam" id="NF000592">
    <property type="entry name" value="PRK00013.1"/>
    <property type="match status" value="1"/>
</dbReference>